<name>A0A1G8L492_9ACTN</name>
<dbReference type="GO" id="GO:0004175">
    <property type="term" value="F:endopeptidase activity"/>
    <property type="evidence" value="ECO:0007669"/>
    <property type="project" value="UniProtKB-ARBA"/>
</dbReference>
<keyword evidence="2" id="KW-1133">Transmembrane helix</keyword>
<feature type="transmembrane region" description="Helical" evidence="2">
    <location>
        <begin position="173"/>
        <end position="196"/>
    </location>
</feature>
<feature type="transmembrane region" description="Helical" evidence="2">
    <location>
        <begin position="316"/>
        <end position="332"/>
    </location>
</feature>
<dbReference type="AlphaFoldDB" id="A0A1G8L492"/>
<feature type="transmembrane region" description="Helical" evidence="2">
    <location>
        <begin position="73"/>
        <end position="92"/>
    </location>
</feature>
<keyword evidence="4" id="KW-0645">Protease</keyword>
<evidence type="ECO:0000313" key="4">
    <source>
        <dbReference type="EMBL" id="SDI50455.1"/>
    </source>
</evidence>
<feature type="region of interest" description="Disordered" evidence="1">
    <location>
        <begin position="1"/>
        <end position="22"/>
    </location>
</feature>
<dbReference type="InterPro" id="IPR003675">
    <property type="entry name" value="Rce1/LyrA-like_dom"/>
</dbReference>
<feature type="transmembrane region" description="Helical" evidence="2">
    <location>
        <begin position="104"/>
        <end position="125"/>
    </location>
</feature>
<feature type="transmembrane region" description="Helical" evidence="2">
    <location>
        <begin position="131"/>
        <end position="153"/>
    </location>
</feature>
<feature type="transmembrane region" description="Helical" evidence="2">
    <location>
        <begin position="270"/>
        <end position="286"/>
    </location>
</feature>
<protein>
    <submittedName>
        <fullName evidence="4">CAAX protease self-immunity</fullName>
    </submittedName>
</protein>
<reference evidence="4 5" key="1">
    <citation type="submission" date="2016-10" db="EMBL/GenBank/DDBJ databases">
        <authorList>
            <person name="de Groot N.N."/>
        </authorList>
    </citation>
    <scope>NUCLEOTIDE SEQUENCE [LARGE SCALE GENOMIC DNA]</scope>
    <source>
        <strain evidence="4 5">CPCC 201354</strain>
    </source>
</reference>
<organism evidence="4 5">
    <name type="scientific">Sinosporangium album</name>
    <dbReference type="NCBI Taxonomy" id="504805"/>
    <lineage>
        <taxon>Bacteria</taxon>
        <taxon>Bacillati</taxon>
        <taxon>Actinomycetota</taxon>
        <taxon>Actinomycetes</taxon>
        <taxon>Streptosporangiales</taxon>
        <taxon>Streptosporangiaceae</taxon>
        <taxon>Sinosporangium</taxon>
    </lineage>
</organism>
<keyword evidence="5" id="KW-1185">Reference proteome</keyword>
<keyword evidence="4" id="KW-0378">Hydrolase</keyword>
<sequence>MTSPITDDGTSHCSTLRTGRRPWPPVRRRTALIHAALALLPLVPSSATTLWELAEHVFPIPAVPWADVPLRTISAMLLVPVLIWITSSKASGAIGIPKGLPRRLITVAAACVVAVAVIAMNTFVTVEIDPVLLRISTQLGSVVLATSVIIGLAARRGLNARALGLGRPRRGDLAVFAAALATFAAGGLLIHTGMLWDGVPEIHRTSAAFFTPWEQAELAVMILNASFVEELVLAGVASAILAERFSRWGWWGAVAVLAAMRVLSHLLISPWQVVSFALAGVVLPLLYRWRRRLWPLIAAHLTYNVINAWASTYWAVGTAAAVGAAVLIAHALRRDRQRAGNR</sequence>
<evidence type="ECO:0000256" key="2">
    <source>
        <dbReference type="SAM" id="Phobius"/>
    </source>
</evidence>
<proteinExistence type="predicted"/>
<feature type="domain" description="CAAX prenyl protease 2/Lysostaphin resistance protein A-like" evidence="3">
    <location>
        <begin position="217"/>
        <end position="306"/>
    </location>
</feature>
<evidence type="ECO:0000256" key="1">
    <source>
        <dbReference type="SAM" id="MobiDB-lite"/>
    </source>
</evidence>
<keyword evidence="2" id="KW-0472">Membrane</keyword>
<dbReference type="GO" id="GO:0080120">
    <property type="term" value="P:CAAX-box protein maturation"/>
    <property type="evidence" value="ECO:0007669"/>
    <property type="project" value="UniProtKB-ARBA"/>
</dbReference>
<accession>A0A1G8L492</accession>
<evidence type="ECO:0000259" key="3">
    <source>
        <dbReference type="Pfam" id="PF02517"/>
    </source>
</evidence>
<dbReference type="STRING" id="504805.SAMN05421505_1616"/>
<dbReference type="Pfam" id="PF02517">
    <property type="entry name" value="Rce1-like"/>
    <property type="match status" value="1"/>
</dbReference>
<dbReference type="Proteomes" id="UP000198923">
    <property type="component" value="Unassembled WGS sequence"/>
</dbReference>
<feature type="transmembrane region" description="Helical" evidence="2">
    <location>
        <begin position="31"/>
        <end position="53"/>
    </location>
</feature>
<keyword evidence="2" id="KW-0812">Transmembrane</keyword>
<gene>
    <name evidence="4" type="ORF">SAMN05421505_1616</name>
</gene>
<evidence type="ECO:0000313" key="5">
    <source>
        <dbReference type="Proteomes" id="UP000198923"/>
    </source>
</evidence>
<dbReference type="RefSeq" id="WP_093176109.1">
    <property type="nucleotide sequence ID" value="NZ_FNCN01000061.1"/>
</dbReference>
<dbReference type="GO" id="GO:0006508">
    <property type="term" value="P:proteolysis"/>
    <property type="evidence" value="ECO:0007669"/>
    <property type="project" value="UniProtKB-KW"/>
</dbReference>
<feature type="transmembrane region" description="Helical" evidence="2">
    <location>
        <begin position="216"/>
        <end position="241"/>
    </location>
</feature>
<dbReference type="EMBL" id="FNCN01000061">
    <property type="protein sequence ID" value="SDI50455.1"/>
    <property type="molecule type" value="Genomic_DNA"/>
</dbReference>